<organism evidence="2 3">
    <name type="scientific">Hyaloscypha hepaticicola</name>
    <dbReference type="NCBI Taxonomy" id="2082293"/>
    <lineage>
        <taxon>Eukaryota</taxon>
        <taxon>Fungi</taxon>
        <taxon>Dikarya</taxon>
        <taxon>Ascomycota</taxon>
        <taxon>Pezizomycotina</taxon>
        <taxon>Leotiomycetes</taxon>
        <taxon>Helotiales</taxon>
        <taxon>Hyaloscyphaceae</taxon>
        <taxon>Hyaloscypha</taxon>
    </lineage>
</organism>
<dbReference type="Pfam" id="PF13489">
    <property type="entry name" value="Methyltransf_23"/>
    <property type="match status" value="1"/>
</dbReference>
<keyword evidence="1" id="KW-1133">Transmembrane helix</keyword>
<reference evidence="2 3" key="1">
    <citation type="submission" date="2016-05" db="EMBL/GenBank/DDBJ databases">
        <title>A degradative enzymes factory behind the ericoid mycorrhizal symbiosis.</title>
        <authorList>
            <consortium name="DOE Joint Genome Institute"/>
            <person name="Martino E."/>
            <person name="Morin E."/>
            <person name="Grelet G."/>
            <person name="Kuo A."/>
            <person name="Kohler A."/>
            <person name="Daghino S."/>
            <person name="Barry K."/>
            <person name="Choi C."/>
            <person name="Cichocki N."/>
            <person name="Clum A."/>
            <person name="Copeland A."/>
            <person name="Hainaut M."/>
            <person name="Haridas S."/>
            <person name="Labutti K."/>
            <person name="Lindquist E."/>
            <person name="Lipzen A."/>
            <person name="Khouja H.-R."/>
            <person name="Murat C."/>
            <person name="Ohm R."/>
            <person name="Olson A."/>
            <person name="Spatafora J."/>
            <person name="Veneault-Fourrey C."/>
            <person name="Henrissat B."/>
            <person name="Grigoriev I."/>
            <person name="Martin F."/>
            <person name="Perotto S."/>
        </authorList>
    </citation>
    <scope>NUCLEOTIDE SEQUENCE [LARGE SCALE GENOMIC DNA]</scope>
    <source>
        <strain evidence="2 3">UAMH 7357</strain>
    </source>
</reference>
<dbReference type="Proteomes" id="UP000235672">
    <property type="component" value="Unassembled WGS sequence"/>
</dbReference>
<dbReference type="EMBL" id="KZ613470">
    <property type="protein sequence ID" value="PMD25493.1"/>
    <property type="molecule type" value="Genomic_DNA"/>
</dbReference>
<dbReference type="InterPro" id="IPR052356">
    <property type="entry name" value="Thiol_S-MT"/>
</dbReference>
<dbReference type="STRING" id="1745343.A0A2J6QGU1"/>
<dbReference type="InterPro" id="IPR029063">
    <property type="entry name" value="SAM-dependent_MTases_sf"/>
</dbReference>
<evidence type="ECO:0000313" key="2">
    <source>
        <dbReference type="EMBL" id="PMD25493.1"/>
    </source>
</evidence>
<evidence type="ECO:0000256" key="1">
    <source>
        <dbReference type="SAM" id="Phobius"/>
    </source>
</evidence>
<proteinExistence type="predicted"/>
<dbReference type="SUPFAM" id="SSF53335">
    <property type="entry name" value="S-adenosyl-L-methionine-dependent methyltransferases"/>
    <property type="match status" value="1"/>
</dbReference>
<dbReference type="OrthoDB" id="540004at2759"/>
<sequence>MPSASKALDIFYHLIGPFRMLLFSLSFLPGTICSLLLSLQLSTLLFPRRLQSAWFARFWAVAGTNLRINCTPRIKPLIQEAHGVVLDIGPGSGEWLTCFDKERVSKIYGVEPNGDSHVKLRERIKEAGLEGVYVVVPVGVEDVEAWVEKEGEMFLGKGRVDSVVTLFCLCSVPEPKRMIGELYGYLKEGGIWIVHEHVVTKEKGLIARYQAFVDLFWPHFIGGCSITRDTVRWLKEAGSWSKVNLKQPENEPPYQMIPHIMGTLTK</sequence>
<evidence type="ECO:0000313" key="3">
    <source>
        <dbReference type="Proteomes" id="UP000235672"/>
    </source>
</evidence>
<dbReference type="GO" id="GO:0032259">
    <property type="term" value="P:methylation"/>
    <property type="evidence" value="ECO:0007669"/>
    <property type="project" value="UniProtKB-KW"/>
</dbReference>
<protein>
    <submittedName>
        <fullName evidence="2">S-adenosyl-L-methionine-dependent methyltransferase</fullName>
    </submittedName>
</protein>
<dbReference type="AlphaFoldDB" id="A0A2J6QGU1"/>
<dbReference type="Gene3D" id="3.40.50.150">
    <property type="entry name" value="Vaccinia Virus protein VP39"/>
    <property type="match status" value="1"/>
</dbReference>
<keyword evidence="1" id="KW-0812">Transmembrane</keyword>
<dbReference type="GO" id="GO:0008168">
    <property type="term" value="F:methyltransferase activity"/>
    <property type="evidence" value="ECO:0007669"/>
    <property type="project" value="UniProtKB-KW"/>
</dbReference>
<accession>A0A2J6QGU1</accession>
<keyword evidence="3" id="KW-1185">Reference proteome</keyword>
<keyword evidence="1" id="KW-0472">Membrane</keyword>
<name>A0A2J6QGU1_9HELO</name>
<dbReference type="PANTHER" id="PTHR45036">
    <property type="entry name" value="METHYLTRANSFERASE LIKE 7B"/>
    <property type="match status" value="1"/>
</dbReference>
<keyword evidence="2" id="KW-0808">Transferase</keyword>
<dbReference type="PANTHER" id="PTHR45036:SF1">
    <property type="entry name" value="METHYLTRANSFERASE LIKE 7A"/>
    <property type="match status" value="1"/>
</dbReference>
<gene>
    <name evidence="2" type="ORF">NA56DRAFT_564928</name>
</gene>
<feature type="transmembrane region" description="Helical" evidence="1">
    <location>
        <begin position="20"/>
        <end position="39"/>
    </location>
</feature>
<keyword evidence="2" id="KW-0489">Methyltransferase</keyword>